<evidence type="ECO:0000256" key="2">
    <source>
        <dbReference type="ARBA" id="ARBA00022833"/>
    </source>
</evidence>
<accession>A0A9D0ZGL8</accession>
<evidence type="ECO:0000313" key="3">
    <source>
        <dbReference type="EMBL" id="HIQ78944.1"/>
    </source>
</evidence>
<dbReference type="InterPro" id="IPR051804">
    <property type="entry name" value="Carb_Metab_Reg_Kinase/Isom"/>
</dbReference>
<dbReference type="AlphaFoldDB" id="A0A9D0ZGL8"/>
<sequence length="581" mass="65296">MEHDAGGYPYRRFPTIEITGHDGEAVSGAERVLERISAACSGTKTVIVAECYPGVDQDALLGLLRPLNFAEIINSDCCAVPPEEIDAAIERDLTDDPVFGIMTTRRLEEFFPPENLEAARGRVDGIKEGRVLVYGVGASLICRGDVLIYADITRWEIQLRYRRGMENWRTAKHGLPQREKVKRGYFAEWRWADRVKRGLMDGMDFYLDMSTEGKCAMVSGAAYRDALCQASAQPFRLVPYFDPGVWGGDWMKRHFGLPENGSNYAWSFDGVPEENSLLLDFGGAAVQTPAVNLVWYRPVELLGDRVHARFGREFPIRFDMLDTVHGQNLSLQVHPLTEYIQQEFNMHYTQDESYYILDAEGGDSCVFLGVRTGAEPEAMISALDEAQNGGAPFPAGEFVNRIPVKKHDHLLIPAGTVHCSGANTMVLEISATPYIFTFKLWDWGRLDLDGKPRPIHLKHGAANIQWNRNTEWVKANLVNAVTEVYRDERGSVERTGLHEREFLDTFRVNTDSELPVRRNGSVHMMNLVEGRRALLVSTEGRFRPFELRYAETCIVPEAAGGYKITSPDGEPVRAIIACVRN</sequence>
<dbReference type="CDD" id="cd07010">
    <property type="entry name" value="cupin_PMI_type_I_N_bac"/>
    <property type="match status" value="1"/>
</dbReference>
<evidence type="ECO:0000313" key="4">
    <source>
        <dbReference type="Proteomes" id="UP000824262"/>
    </source>
</evidence>
<dbReference type="InterPro" id="IPR014710">
    <property type="entry name" value="RmlC-like_jellyroll"/>
</dbReference>
<protein>
    <submittedName>
        <fullName evidence="3">Class I mannose-6-phosphate isomerase</fullName>
    </submittedName>
</protein>
<gene>
    <name evidence="3" type="ORF">IAB77_06755</name>
</gene>
<keyword evidence="1" id="KW-0479">Metal-binding</keyword>
<name>A0A9D0ZGL8_9FIRM</name>
<dbReference type="PANTHER" id="PTHR42742:SF3">
    <property type="entry name" value="FRUCTOKINASE"/>
    <property type="match status" value="1"/>
</dbReference>
<dbReference type="GO" id="GO:0046872">
    <property type="term" value="F:metal ion binding"/>
    <property type="evidence" value="ECO:0007669"/>
    <property type="project" value="UniProtKB-KW"/>
</dbReference>
<organism evidence="3 4">
    <name type="scientific">Candidatus Scatomorpha intestinavium</name>
    <dbReference type="NCBI Taxonomy" id="2840922"/>
    <lineage>
        <taxon>Bacteria</taxon>
        <taxon>Bacillati</taxon>
        <taxon>Bacillota</taxon>
        <taxon>Clostridia</taxon>
        <taxon>Eubacteriales</taxon>
        <taxon>Candidatus Scatomorpha</taxon>
    </lineage>
</organism>
<proteinExistence type="predicted"/>
<dbReference type="Proteomes" id="UP000824262">
    <property type="component" value="Unassembled WGS sequence"/>
</dbReference>
<dbReference type="GO" id="GO:0016853">
    <property type="term" value="F:isomerase activity"/>
    <property type="evidence" value="ECO:0007669"/>
    <property type="project" value="UniProtKB-KW"/>
</dbReference>
<comment type="caution">
    <text evidence="3">The sequence shown here is derived from an EMBL/GenBank/DDBJ whole genome shotgun (WGS) entry which is preliminary data.</text>
</comment>
<reference evidence="3" key="1">
    <citation type="submission" date="2020-10" db="EMBL/GenBank/DDBJ databases">
        <authorList>
            <person name="Gilroy R."/>
        </authorList>
    </citation>
    <scope>NUCLEOTIDE SEQUENCE</scope>
    <source>
        <strain evidence="3">ChiBcolR7-354</strain>
    </source>
</reference>
<keyword evidence="3" id="KW-0413">Isomerase</keyword>
<dbReference type="PANTHER" id="PTHR42742">
    <property type="entry name" value="TRANSCRIPTIONAL REPRESSOR MPRA"/>
    <property type="match status" value="1"/>
</dbReference>
<dbReference type="Gene3D" id="2.60.120.10">
    <property type="entry name" value="Jelly Rolls"/>
    <property type="match status" value="1"/>
</dbReference>
<reference evidence="3" key="2">
    <citation type="journal article" date="2021" name="PeerJ">
        <title>Extensive microbial diversity within the chicken gut microbiome revealed by metagenomics and culture.</title>
        <authorList>
            <person name="Gilroy R."/>
            <person name="Ravi A."/>
            <person name="Getino M."/>
            <person name="Pursley I."/>
            <person name="Horton D.L."/>
            <person name="Alikhan N.F."/>
            <person name="Baker D."/>
            <person name="Gharbi K."/>
            <person name="Hall N."/>
            <person name="Watson M."/>
            <person name="Adriaenssens E.M."/>
            <person name="Foster-Nyarko E."/>
            <person name="Jarju S."/>
            <person name="Secka A."/>
            <person name="Antonio M."/>
            <person name="Oren A."/>
            <person name="Chaudhuri R.R."/>
            <person name="La Ragione R."/>
            <person name="Hildebrand F."/>
            <person name="Pallen M.J."/>
        </authorList>
    </citation>
    <scope>NUCLEOTIDE SEQUENCE</scope>
    <source>
        <strain evidence="3">ChiBcolR7-354</strain>
    </source>
</reference>
<keyword evidence="2" id="KW-0862">Zinc</keyword>
<dbReference type="EMBL" id="DVGA01000067">
    <property type="protein sequence ID" value="HIQ78944.1"/>
    <property type="molecule type" value="Genomic_DNA"/>
</dbReference>
<evidence type="ECO:0000256" key="1">
    <source>
        <dbReference type="ARBA" id="ARBA00022723"/>
    </source>
</evidence>
<dbReference type="SUPFAM" id="SSF51182">
    <property type="entry name" value="RmlC-like cupins"/>
    <property type="match status" value="1"/>
</dbReference>
<dbReference type="InterPro" id="IPR011051">
    <property type="entry name" value="RmlC_Cupin_sf"/>
</dbReference>